<gene>
    <name evidence="2" type="ORF">HD556DRAFT_1449340</name>
</gene>
<feature type="compositionally biased region" description="Low complexity" evidence="1">
    <location>
        <begin position="448"/>
        <end position="464"/>
    </location>
</feature>
<proteinExistence type="predicted"/>
<evidence type="ECO:0000313" key="3">
    <source>
        <dbReference type="Proteomes" id="UP000719766"/>
    </source>
</evidence>
<evidence type="ECO:0000313" key="2">
    <source>
        <dbReference type="EMBL" id="KAG1786846.1"/>
    </source>
</evidence>
<accession>A0A9P7DBQ5</accession>
<feature type="compositionally biased region" description="Acidic residues" evidence="1">
    <location>
        <begin position="371"/>
        <end position="380"/>
    </location>
</feature>
<feature type="compositionally biased region" description="Polar residues" evidence="1">
    <location>
        <begin position="218"/>
        <end position="304"/>
    </location>
</feature>
<dbReference type="Proteomes" id="UP000719766">
    <property type="component" value="Unassembled WGS sequence"/>
</dbReference>
<organism evidence="2 3">
    <name type="scientific">Suillus plorans</name>
    <dbReference type="NCBI Taxonomy" id="116603"/>
    <lineage>
        <taxon>Eukaryota</taxon>
        <taxon>Fungi</taxon>
        <taxon>Dikarya</taxon>
        <taxon>Basidiomycota</taxon>
        <taxon>Agaricomycotina</taxon>
        <taxon>Agaricomycetes</taxon>
        <taxon>Agaricomycetidae</taxon>
        <taxon>Boletales</taxon>
        <taxon>Suillineae</taxon>
        <taxon>Suillaceae</taxon>
        <taxon>Suillus</taxon>
    </lineage>
</organism>
<dbReference type="EMBL" id="JABBWE010000087">
    <property type="protein sequence ID" value="KAG1786846.1"/>
    <property type="molecule type" value="Genomic_DNA"/>
</dbReference>
<evidence type="ECO:0000256" key="1">
    <source>
        <dbReference type="SAM" id="MobiDB-lite"/>
    </source>
</evidence>
<reference evidence="2" key="1">
    <citation type="journal article" date="2020" name="New Phytol.">
        <title>Comparative genomics reveals dynamic genome evolution in host specialist ectomycorrhizal fungi.</title>
        <authorList>
            <person name="Lofgren L.A."/>
            <person name="Nguyen N.H."/>
            <person name="Vilgalys R."/>
            <person name="Ruytinx J."/>
            <person name="Liao H.L."/>
            <person name="Branco S."/>
            <person name="Kuo A."/>
            <person name="LaButti K."/>
            <person name="Lipzen A."/>
            <person name="Andreopoulos W."/>
            <person name="Pangilinan J."/>
            <person name="Riley R."/>
            <person name="Hundley H."/>
            <person name="Na H."/>
            <person name="Barry K."/>
            <person name="Grigoriev I.V."/>
            <person name="Stajich J.E."/>
            <person name="Kennedy P.G."/>
        </authorList>
    </citation>
    <scope>NUCLEOTIDE SEQUENCE</scope>
    <source>
        <strain evidence="2">S12</strain>
    </source>
</reference>
<keyword evidence="3" id="KW-1185">Reference proteome</keyword>
<feature type="compositionally biased region" description="Polar residues" evidence="1">
    <location>
        <begin position="470"/>
        <end position="482"/>
    </location>
</feature>
<feature type="region of interest" description="Disordered" evidence="1">
    <location>
        <begin position="1"/>
        <end position="45"/>
    </location>
</feature>
<dbReference type="RefSeq" id="XP_041154247.1">
    <property type="nucleotide sequence ID" value="XM_041307582.1"/>
</dbReference>
<dbReference type="OrthoDB" id="2665354at2759"/>
<feature type="compositionally biased region" description="Basic residues" evidence="1">
    <location>
        <begin position="1"/>
        <end position="13"/>
    </location>
</feature>
<comment type="caution">
    <text evidence="2">The sequence shown here is derived from an EMBL/GenBank/DDBJ whole genome shotgun (WGS) entry which is preliminary data.</text>
</comment>
<protein>
    <submittedName>
        <fullName evidence="2">Uncharacterized protein</fullName>
    </submittedName>
</protein>
<feature type="compositionally biased region" description="Low complexity" evidence="1">
    <location>
        <begin position="317"/>
        <end position="327"/>
    </location>
</feature>
<dbReference type="GeneID" id="64601346"/>
<sequence length="609" mass="66331">MPPTRQRARRSARLRADARVHSMDPSALSVPPSEGQSKVPSESGPRLTIQWHNETALTDVLVNYLTSHPADCRVLFYSEGKKAMSPVNDSPSGSDKGQICSVIAKLIFTNHPKYGHAYHDNQKKFRDAINNCINSLRTKYKKMKARFGDTGAGVMPLDGTAAKNLLDSVLSEFPWYTDLDGIWHSNPSLAAKTYSSKPGVDHAGSFYSLVQPRGGAGPSTSFGASPSPTHFSATPSASAHNVSPHTQARTSDPQTQAHTSDPQTQARTSDPQTQARTSDPQTQAHTSDPQTQARTSDPQTQARTSDPLFYGDPPIDPQLLQPQTLAPPFTPPQTHLPGLRNSPDVTILDDYAPDSGSGPLNAPLGNALDYLDNDDEEMLDDTGAGSPPQVAGTKRHFAASPSPPPDAPQPFAIRTKLPMPLYDSRSAFGAHKPSSRGARRKGPSDMARSMSTPSSTTRNTTPSSDYVISPTPQTSLPNSGGSSKKKARSDVQDQVGLVRDEIESLQSSALSRHESKHQRYLAKLGAKSEHSRDTKKYEWLRDTRAHEASQASLVHQRQQEDKDAEIRLHETDIPVHEAHSLVLDKEAETLRLKIQYHQMMQGNKAPGLD</sequence>
<dbReference type="AlphaFoldDB" id="A0A9P7DBQ5"/>
<feature type="region of interest" description="Disordered" evidence="1">
    <location>
        <begin position="211"/>
        <end position="492"/>
    </location>
</feature>
<name>A0A9P7DBQ5_9AGAM</name>